<proteinExistence type="predicted"/>
<dbReference type="SUPFAM" id="SSF53335">
    <property type="entry name" value="S-adenosyl-L-methionine-dependent methyltransferases"/>
    <property type="match status" value="1"/>
</dbReference>
<dbReference type="InterPro" id="IPR029063">
    <property type="entry name" value="SAM-dependent_MTases_sf"/>
</dbReference>
<keyword evidence="2" id="KW-0460">Magnesium</keyword>
<protein>
    <submittedName>
        <fullName evidence="3">Benzoate carboxyl methyltransferase</fullName>
    </submittedName>
</protein>
<dbReference type="Pfam" id="PF03492">
    <property type="entry name" value="Methyltransf_7"/>
    <property type="match status" value="1"/>
</dbReference>
<dbReference type="OrthoDB" id="1890922at2759"/>
<dbReference type="AlphaFoldDB" id="A0A2B4RZG8"/>
<reference evidence="4" key="1">
    <citation type="journal article" date="2017" name="bioRxiv">
        <title>Comparative analysis of the genomes of Stylophora pistillata and Acropora digitifera provides evidence for extensive differences between species of corals.</title>
        <authorList>
            <person name="Voolstra C.R."/>
            <person name="Li Y."/>
            <person name="Liew Y.J."/>
            <person name="Baumgarten S."/>
            <person name="Zoccola D."/>
            <person name="Flot J.-F."/>
            <person name="Tambutte S."/>
            <person name="Allemand D."/>
            <person name="Aranda M."/>
        </authorList>
    </citation>
    <scope>NUCLEOTIDE SEQUENCE [LARGE SCALE GENOMIC DNA]</scope>
</reference>
<organism evidence="3 4">
    <name type="scientific">Stylophora pistillata</name>
    <name type="common">Smooth cauliflower coral</name>
    <dbReference type="NCBI Taxonomy" id="50429"/>
    <lineage>
        <taxon>Eukaryota</taxon>
        <taxon>Metazoa</taxon>
        <taxon>Cnidaria</taxon>
        <taxon>Anthozoa</taxon>
        <taxon>Hexacorallia</taxon>
        <taxon>Scleractinia</taxon>
        <taxon>Astrocoeniina</taxon>
        <taxon>Pocilloporidae</taxon>
        <taxon>Stylophora</taxon>
    </lineage>
</organism>
<evidence type="ECO:0000313" key="3">
    <source>
        <dbReference type="EMBL" id="PFX21950.1"/>
    </source>
</evidence>
<evidence type="ECO:0000256" key="1">
    <source>
        <dbReference type="ARBA" id="ARBA00022723"/>
    </source>
</evidence>
<dbReference type="GO" id="GO:0032259">
    <property type="term" value="P:methylation"/>
    <property type="evidence" value="ECO:0007669"/>
    <property type="project" value="UniProtKB-KW"/>
</dbReference>
<sequence length="384" mass="43651">MRAKHKVRVGLERDAPLCISRPHTEWVSSGAGYFTSKFLISEESIKHLSPGVIESLKSITVNSGKPFTIADYGCADGGTSMPLMYACVKELRDLYGNELEIQINYEDRPENDYNSIFYFLQGLLPHSSSYVLDFPNVFVSASGTSFYEQCFPSESVNLGFSCLAIQWLRKKPCNLTKAVLCCFSEVQSERDMFTKQAEKDWEEFLLVRAKELAKGGRLAVILPCHSGGEIESSPSVQVIYKLLYNVWESMEKDKIISKKEVEEMTIPEYFRTHEEMMEPFISDASPVRKAGLNLVSIEYKEFSLPEKAMWQVAGNAKACVRLMTEQTRAWSNSRFQSALGDHHSAKEKSAILDEFFYRLEEQALLSPEEYMTVIKNAFIIIEKS</sequence>
<dbReference type="GO" id="GO:0046872">
    <property type="term" value="F:metal ion binding"/>
    <property type="evidence" value="ECO:0007669"/>
    <property type="project" value="UniProtKB-KW"/>
</dbReference>
<name>A0A2B4RZG8_STYPI</name>
<dbReference type="Proteomes" id="UP000225706">
    <property type="component" value="Unassembled WGS sequence"/>
</dbReference>
<accession>A0A2B4RZG8</accession>
<dbReference type="Gene3D" id="3.40.50.150">
    <property type="entry name" value="Vaccinia Virus protein VP39"/>
    <property type="match status" value="1"/>
</dbReference>
<dbReference type="PANTHER" id="PTHR31009">
    <property type="entry name" value="S-ADENOSYL-L-METHIONINE:CARBOXYL METHYLTRANSFERASE FAMILY PROTEIN"/>
    <property type="match status" value="1"/>
</dbReference>
<keyword evidence="3" id="KW-0489">Methyltransferase</keyword>
<evidence type="ECO:0000313" key="4">
    <source>
        <dbReference type="Proteomes" id="UP000225706"/>
    </source>
</evidence>
<keyword evidence="1" id="KW-0479">Metal-binding</keyword>
<comment type="caution">
    <text evidence="3">The sequence shown here is derived from an EMBL/GenBank/DDBJ whole genome shotgun (WGS) entry which is preliminary data.</text>
</comment>
<dbReference type="InterPro" id="IPR042086">
    <property type="entry name" value="MeTrfase_capping"/>
</dbReference>
<dbReference type="InterPro" id="IPR005299">
    <property type="entry name" value="MeTrfase_7"/>
</dbReference>
<evidence type="ECO:0000256" key="2">
    <source>
        <dbReference type="ARBA" id="ARBA00022842"/>
    </source>
</evidence>
<dbReference type="Gene3D" id="1.10.1200.270">
    <property type="entry name" value="Methyltransferase, alpha-helical capping domain"/>
    <property type="match status" value="1"/>
</dbReference>
<dbReference type="EMBL" id="LSMT01000257">
    <property type="protein sequence ID" value="PFX21950.1"/>
    <property type="molecule type" value="Genomic_DNA"/>
</dbReference>
<keyword evidence="4" id="KW-1185">Reference proteome</keyword>
<dbReference type="GO" id="GO:0008168">
    <property type="term" value="F:methyltransferase activity"/>
    <property type="evidence" value="ECO:0007669"/>
    <property type="project" value="UniProtKB-KW"/>
</dbReference>
<keyword evidence="3" id="KW-0808">Transferase</keyword>
<gene>
    <name evidence="3" type="primary">BAMT</name>
    <name evidence="3" type="ORF">AWC38_SpisGene13540</name>
</gene>